<dbReference type="Gene3D" id="4.10.280.10">
    <property type="entry name" value="Helix-loop-helix DNA-binding domain"/>
    <property type="match status" value="1"/>
</dbReference>
<evidence type="ECO:0000313" key="7">
    <source>
        <dbReference type="EMBL" id="WFD33442.1"/>
    </source>
</evidence>
<dbReference type="SUPFAM" id="SSF47459">
    <property type="entry name" value="HLH, helix-loop-helix DNA-binding domain"/>
    <property type="match status" value="1"/>
</dbReference>
<organism evidence="7 8">
    <name type="scientific">Malassezia cuniculi</name>
    <dbReference type="NCBI Taxonomy" id="948313"/>
    <lineage>
        <taxon>Eukaryota</taxon>
        <taxon>Fungi</taxon>
        <taxon>Dikarya</taxon>
        <taxon>Basidiomycota</taxon>
        <taxon>Ustilaginomycotina</taxon>
        <taxon>Malasseziomycetes</taxon>
        <taxon>Malasseziales</taxon>
        <taxon>Malasseziaceae</taxon>
        <taxon>Malassezia</taxon>
    </lineage>
</organism>
<dbReference type="EMBL" id="CP119877">
    <property type="protein sequence ID" value="WFD33442.1"/>
    <property type="molecule type" value="Genomic_DNA"/>
</dbReference>
<dbReference type="GO" id="GO:0000981">
    <property type="term" value="F:DNA-binding transcription factor activity, RNA polymerase II-specific"/>
    <property type="evidence" value="ECO:0007669"/>
    <property type="project" value="TreeGrafter"/>
</dbReference>
<proteinExistence type="predicted"/>
<keyword evidence="4" id="KW-0539">Nucleus</keyword>
<dbReference type="InterPro" id="IPR011598">
    <property type="entry name" value="bHLH_dom"/>
</dbReference>
<dbReference type="InterPro" id="IPR036638">
    <property type="entry name" value="HLH_DNA-bd_sf"/>
</dbReference>
<feature type="region of interest" description="Disordered" evidence="5">
    <location>
        <begin position="55"/>
        <end position="77"/>
    </location>
</feature>
<evidence type="ECO:0000256" key="1">
    <source>
        <dbReference type="ARBA" id="ARBA00004123"/>
    </source>
</evidence>
<feature type="region of interest" description="Disordered" evidence="5">
    <location>
        <begin position="1"/>
        <end position="34"/>
    </location>
</feature>
<evidence type="ECO:0000259" key="6">
    <source>
        <dbReference type="PROSITE" id="PS50888"/>
    </source>
</evidence>
<evidence type="ECO:0000256" key="3">
    <source>
        <dbReference type="ARBA" id="ARBA00023163"/>
    </source>
</evidence>
<keyword evidence="3" id="KW-0804">Transcription</keyword>
<gene>
    <name evidence="7" type="ORF">MCUN1_000255</name>
</gene>
<dbReference type="PANTHER" id="PTHR46117">
    <property type="entry name" value="FI24210P1"/>
    <property type="match status" value="1"/>
</dbReference>
<accession>A0AAF0EV02</accession>
<dbReference type="PANTHER" id="PTHR46117:SF3">
    <property type="entry name" value="FI24210P1"/>
    <property type="match status" value="1"/>
</dbReference>
<dbReference type="Proteomes" id="UP001219933">
    <property type="component" value="Chromosome 1"/>
</dbReference>
<protein>
    <recommendedName>
        <fullName evidence="6">BHLH domain-containing protein</fullName>
    </recommendedName>
</protein>
<name>A0AAF0EV02_9BASI</name>
<keyword evidence="2" id="KW-0805">Transcription regulation</keyword>
<dbReference type="Pfam" id="PF00010">
    <property type="entry name" value="HLH"/>
    <property type="match status" value="1"/>
</dbReference>
<dbReference type="AlphaFoldDB" id="A0AAF0EV02"/>
<comment type="subcellular location">
    <subcellularLocation>
        <location evidence="1">Nucleus</location>
    </subcellularLocation>
</comment>
<dbReference type="GO" id="GO:0000978">
    <property type="term" value="F:RNA polymerase II cis-regulatory region sequence-specific DNA binding"/>
    <property type="evidence" value="ECO:0007669"/>
    <property type="project" value="TreeGrafter"/>
</dbReference>
<dbReference type="GO" id="GO:0046983">
    <property type="term" value="F:protein dimerization activity"/>
    <property type="evidence" value="ECO:0007669"/>
    <property type="project" value="InterPro"/>
</dbReference>
<evidence type="ECO:0000256" key="4">
    <source>
        <dbReference type="ARBA" id="ARBA00023242"/>
    </source>
</evidence>
<dbReference type="SMART" id="SM00353">
    <property type="entry name" value="HLH"/>
    <property type="match status" value="1"/>
</dbReference>
<evidence type="ECO:0000256" key="5">
    <source>
        <dbReference type="SAM" id="MobiDB-lite"/>
    </source>
</evidence>
<keyword evidence="8" id="KW-1185">Reference proteome</keyword>
<evidence type="ECO:0000313" key="8">
    <source>
        <dbReference type="Proteomes" id="UP001219933"/>
    </source>
</evidence>
<dbReference type="PROSITE" id="PS50888">
    <property type="entry name" value="BHLH"/>
    <property type="match status" value="1"/>
</dbReference>
<dbReference type="InterPro" id="IPR051732">
    <property type="entry name" value="USF"/>
</dbReference>
<sequence length="253" mass="28132">MSVPGNAPVWAHTTHGTAQADPRVAISAPTNPPRWTWLEEGSPDIDDAACSEMSEEAPVGRITDKRQRRRASHNAVERRRRDNINNQIMELAVLLPEHVLSEALSQSMQGGNKSLWHPQAPARPLMQTETPKVELHAGVPPQSCLHLESLHSAVQHLKPVSPHSKVLSAARYRPNKGIILRKSVTYITELQALTEQQQQRMTLLENELRTVYAQIANMNQGNQPINPPRVKLENEYDYSFACGSGVQGSSVIK</sequence>
<evidence type="ECO:0000256" key="2">
    <source>
        <dbReference type="ARBA" id="ARBA00023015"/>
    </source>
</evidence>
<feature type="domain" description="BHLH" evidence="6">
    <location>
        <begin position="68"/>
        <end position="190"/>
    </location>
</feature>
<reference evidence="7" key="1">
    <citation type="submission" date="2023-03" db="EMBL/GenBank/DDBJ databases">
        <title>Mating type loci evolution in Malassezia.</title>
        <authorList>
            <person name="Coelho M.A."/>
        </authorList>
    </citation>
    <scope>NUCLEOTIDE SEQUENCE</scope>
    <source>
        <strain evidence="7">CBS 11721</strain>
    </source>
</reference>
<dbReference type="GO" id="GO:0005634">
    <property type="term" value="C:nucleus"/>
    <property type="evidence" value="ECO:0007669"/>
    <property type="project" value="UniProtKB-SubCell"/>
</dbReference>